<organism evidence="2 3">
    <name type="scientific">Agrococcus jejuensis</name>
    <dbReference type="NCBI Taxonomy" id="399736"/>
    <lineage>
        <taxon>Bacteria</taxon>
        <taxon>Bacillati</taxon>
        <taxon>Actinomycetota</taxon>
        <taxon>Actinomycetes</taxon>
        <taxon>Micrococcales</taxon>
        <taxon>Microbacteriaceae</taxon>
        <taxon>Agrococcus</taxon>
    </lineage>
</organism>
<evidence type="ECO:0000313" key="2">
    <source>
        <dbReference type="EMBL" id="SDH88637.1"/>
    </source>
</evidence>
<sequence>MSTAKKLQAIREETAARALRGDMSDEMTEAMRGIWAALDEIAIAVDSRGRASSGDGITPRELGRELGQPDRRIRAFLREPDDGGPSFGHTKHKHWSLGPEDAERVRKRFAA</sequence>
<evidence type="ECO:0000313" key="3">
    <source>
        <dbReference type="Proteomes" id="UP000198822"/>
    </source>
</evidence>
<dbReference type="EMBL" id="LT629695">
    <property type="protein sequence ID" value="SDH88637.1"/>
    <property type="molecule type" value="Genomic_DNA"/>
</dbReference>
<proteinExistence type="predicted"/>
<evidence type="ECO:0000256" key="1">
    <source>
        <dbReference type="SAM" id="MobiDB-lite"/>
    </source>
</evidence>
<dbReference type="AlphaFoldDB" id="A0A1G8G2Q7"/>
<keyword evidence="3" id="KW-1185">Reference proteome</keyword>
<accession>A0A1G8G2Q7</accession>
<dbReference type="Proteomes" id="UP000198822">
    <property type="component" value="Chromosome I"/>
</dbReference>
<feature type="region of interest" description="Disordered" evidence="1">
    <location>
        <begin position="48"/>
        <end position="101"/>
    </location>
</feature>
<name>A0A1G8G2Q7_9MICO</name>
<reference evidence="3" key="1">
    <citation type="submission" date="2016-10" db="EMBL/GenBank/DDBJ databases">
        <authorList>
            <person name="Varghese N."/>
            <person name="Submissions S."/>
        </authorList>
    </citation>
    <scope>NUCLEOTIDE SEQUENCE [LARGE SCALE GENOMIC DNA]</scope>
    <source>
        <strain evidence="3">DSM 22002</strain>
    </source>
</reference>
<gene>
    <name evidence="2" type="ORF">SAMN04489720_2731</name>
</gene>
<dbReference type="OrthoDB" id="5114095at2"/>
<dbReference type="STRING" id="399736.SAMN04489720_2731"/>
<feature type="compositionally biased region" description="Basic and acidic residues" evidence="1">
    <location>
        <begin position="61"/>
        <end position="81"/>
    </location>
</feature>
<protein>
    <submittedName>
        <fullName evidence="2">Uncharacterized protein</fullName>
    </submittedName>
</protein>
<dbReference type="RefSeq" id="WP_092505851.1">
    <property type="nucleotide sequence ID" value="NZ_LT629695.1"/>
</dbReference>